<protein>
    <submittedName>
        <fullName evidence="2">Uncharacterized protein</fullName>
    </submittedName>
</protein>
<feature type="compositionally biased region" description="Pro residues" evidence="1">
    <location>
        <begin position="84"/>
        <end position="98"/>
    </location>
</feature>
<feature type="region of interest" description="Disordered" evidence="1">
    <location>
        <begin position="29"/>
        <end position="107"/>
    </location>
</feature>
<gene>
    <name evidence="2" type="ORF">CC85DRAFT_299239</name>
</gene>
<name>A0A0J1BC33_9TREE</name>
<dbReference type="AlphaFoldDB" id="A0A0J1BC33"/>
<dbReference type="RefSeq" id="XP_018282070.1">
    <property type="nucleotide sequence ID" value="XM_018425096.1"/>
</dbReference>
<reference evidence="2 3" key="1">
    <citation type="submission" date="2015-03" db="EMBL/GenBank/DDBJ databases">
        <title>Genomics and transcriptomics of the oil-accumulating basidiomycete yeast T. oleaginosus allow insights into substrate utilization and the diverse evolutionary trajectories of mating systems in fungi.</title>
        <authorList>
            <consortium name="DOE Joint Genome Institute"/>
            <person name="Kourist R."/>
            <person name="Kracht O."/>
            <person name="Bracharz F."/>
            <person name="Lipzen A."/>
            <person name="Nolan M."/>
            <person name="Ohm R."/>
            <person name="Grigoriev I."/>
            <person name="Sun S."/>
            <person name="Heitman J."/>
            <person name="Bruck T."/>
            <person name="Nowrousian M."/>
        </authorList>
    </citation>
    <scope>NUCLEOTIDE SEQUENCE [LARGE SCALE GENOMIC DNA]</scope>
    <source>
        <strain evidence="2 3">IBC0246</strain>
    </source>
</reference>
<dbReference type="Proteomes" id="UP000053611">
    <property type="component" value="Unassembled WGS sequence"/>
</dbReference>
<proteinExistence type="predicted"/>
<evidence type="ECO:0000256" key="1">
    <source>
        <dbReference type="SAM" id="MobiDB-lite"/>
    </source>
</evidence>
<sequence length="175" mass="18653">MPTVPIHTIRPLLDLVDFAELAEYVRERARSPPLCGTPSGPTTRAPSADHSPERGCAVLPSSPPLPQLSLPTAASASGPASHPTSPPRSDAPPPPSTPGKPLQHVLHVLGPHSPHTPIRDMPRLKLLRALRAAHLWPMADPELARFVHLHQDMTLGDLVAAFPPGRVPVPEPSSK</sequence>
<evidence type="ECO:0000313" key="2">
    <source>
        <dbReference type="EMBL" id="KLT45579.1"/>
    </source>
</evidence>
<accession>A0A0J1BC33</accession>
<dbReference type="GeneID" id="28985699"/>
<keyword evidence="3" id="KW-1185">Reference proteome</keyword>
<evidence type="ECO:0000313" key="3">
    <source>
        <dbReference type="Proteomes" id="UP000053611"/>
    </source>
</evidence>
<organism evidence="2 3">
    <name type="scientific">Cutaneotrichosporon oleaginosum</name>
    <dbReference type="NCBI Taxonomy" id="879819"/>
    <lineage>
        <taxon>Eukaryota</taxon>
        <taxon>Fungi</taxon>
        <taxon>Dikarya</taxon>
        <taxon>Basidiomycota</taxon>
        <taxon>Agaricomycotina</taxon>
        <taxon>Tremellomycetes</taxon>
        <taxon>Trichosporonales</taxon>
        <taxon>Trichosporonaceae</taxon>
        <taxon>Cutaneotrichosporon</taxon>
    </lineage>
</organism>
<feature type="compositionally biased region" description="Low complexity" evidence="1">
    <location>
        <begin position="67"/>
        <end position="77"/>
    </location>
</feature>
<dbReference type="EMBL" id="KQ087180">
    <property type="protein sequence ID" value="KLT45579.1"/>
    <property type="molecule type" value="Genomic_DNA"/>
</dbReference>